<evidence type="ECO:0000313" key="5">
    <source>
        <dbReference type="Proteomes" id="UP000512167"/>
    </source>
</evidence>
<evidence type="ECO:0000313" key="4">
    <source>
        <dbReference type="EMBL" id="QLY40812.1"/>
    </source>
</evidence>
<feature type="domain" description="Inosine/uridine-preferring nucleoside hydrolase" evidence="3">
    <location>
        <begin position="4"/>
        <end position="298"/>
    </location>
</feature>
<dbReference type="PANTHER" id="PTHR12304:SF4">
    <property type="entry name" value="URIDINE NUCLEOSIDASE"/>
    <property type="match status" value="1"/>
</dbReference>
<dbReference type="InterPro" id="IPR001910">
    <property type="entry name" value="Inosine/uridine_hydrolase_dom"/>
</dbReference>
<evidence type="ECO:0000259" key="3">
    <source>
        <dbReference type="Pfam" id="PF01156"/>
    </source>
</evidence>
<dbReference type="AlphaFoldDB" id="A0A7L6N5P3"/>
<keyword evidence="2" id="KW-0326">Glycosidase</keyword>
<dbReference type="SUPFAM" id="SSF53590">
    <property type="entry name" value="Nucleoside hydrolase"/>
    <property type="match status" value="1"/>
</dbReference>
<dbReference type="EMBL" id="CP051151">
    <property type="protein sequence ID" value="QLY40812.1"/>
    <property type="molecule type" value="Genomic_DNA"/>
</dbReference>
<reference evidence="4 5" key="1">
    <citation type="submission" date="2020-04" db="EMBL/GenBank/DDBJ databases">
        <authorList>
            <person name="Zheng R.K."/>
            <person name="Sun C.M."/>
        </authorList>
    </citation>
    <scope>NUCLEOTIDE SEQUENCE [LARGE SCALE GENOMIC DNA]</scope>
    <source>
        <strain evidence="5">zrk29</strain>
    </source>
</reference>
<dbReference type="InterPro" id="IPR023186">
    <property type="entry name" value="IUNH"/>
</dbReference>
<proteinExistence type="predicted"/>
<name>A0A7L6N5P3_9MOLU</name>
<dbReference type="Gene3D" id="3.90.245.10">
    <property type="entry name" value="Ribonucleoside hydrolase-like"/>
    <property type="match status" value="1"/>
</dbReference>
<protein>
    <submittedName>
        <fullName evidence="4">Nucleoside hydrolase</fullName>
    </submittedName>
</protein>
<dbReference type="RefSeq" id="WP_312031661.1">
    <property type="nucleotide sequence ID" value="NZ_CP051151.1"/>
</dbReference>
<dbReference type="KEGG" id="tbk:HF295_08070"/>
<sequence>MRKIILDCDPGHDDAFALLLAGKDQEIDLLGITVVSGNQTLEKTGINTLNLCQYLDIKTPVCLGASRPLIKEEEVCEVIHGDSGLDGFEFPNLKIGFDPRNACDFIIQTLLESKDKITFVTTGPLTNLALAMRIQPKIIDKIKEVIVMGGSIANGNVTPAAEFNIYTDPEAAHIVFKSGAPIKMFGLDVTRKLMVLPEIIERMKKINNSSSKLFVDLMKVFNENQFKVFALPGGPLHDPITIAYLIDPKIATLKKVHCTIDLSHGSSYGRTNIDVFDYQHLPKNIEVAVDVNVDRFWDLIEDAIRK</sequence>
<dbReference type="GO" id="GO:0006152">
    <property type="term" value="P:purine nucleoside catabolic process"/>
    <property type="evidence" value="ECO:0007669"/>
    <property type="project" value="TreeGrafter"/>
</dbReference>
<dbReference type="PANTHER" id="PTHR12304">
    <property type="entry name" value="INOSINE-URIDINE PREFERRING NUCLEOSIDE HYDROLASE"/>
    <property type="match status" value="1"/>
</dbReference>
<dbReference type="Pfam" id="PF01156">
    <property type="entry name" value="IU_nuc_hydro"/>
    <property type="match status" value="1"/>
</dbReference>
<accession>A0A7L6N5P3</accession>
<dbReference type="GO" id="GO:0005829">
    <property type="term" value="C:cytosol"/>
    <property type="evidence" value="ECO:0007669"/>
    <property type="project" value="TreeGrafter"/>
</dbReference>
<dbReference type="CDD" id="cd02651">
    <property type="entry name" value="nuc_hydro_IU_UC_XIUA"/>
    <property type="match status" value="1"/>
</dbReference>
<dbReference type="Proteomes" id="UP000512167">
    <property type="component" value="Chromosome"/>
</dbReference>
<evidence type="ECO:0000256" key="1">
    <source>
        <dbReference type="ARBA" id="ARBA00022801"/>
    </source>
</evidence>
<keyword evidence="5" id="KW-1185">Reference proteome</keyword>
<keyword evidence="1 4" id="KW-0378">Hydrolase</keyword>
<evidence type="ECO:0000256" key="2">
    <source>
        <dbReference type="ARBA" id="ARBA00023295"/>
    </source>
</evidence>
<dbReference type="InterPro" id="IPR036452">
    <property type="entry name" value="Ribo_hydro-like"/>
</dbReference>
<organism evidence="4 5">
    <name type="scientific">Hujiaoplasma nucleasis</name>
    <dbReference type="NCBI Taxonomy" id="2725268"/>
    <lineage>
        <taxon>Bacteria</taxon>
        <taxon>Bacillati</taxon>
        <taxon>Mycoplasmatota</taxon>
        <taxon>Mollicutes</taxon>
        <taxon>Candidatus Izemoplasmatales</taxon>
        <taxon>Hujiaoplasmataceae</taxon>
        <taxon>Hujiaoplasma</taxon>
    </lineage>
</organism>
<dbReference type="GO" id="GO:0008477">
    <property type="term" value="F:purine nucleosidase activity"/>
    <property type="evidence" value="ECO:0007669"/>
    <property type="project" value="TreeGrafter"/>
</dbReference>
<gene>
    <name evidence="4" type="ORF">HF295_08070</name>
</gene>